<protein>
    <submittedName>
        <fullName evidence="1">Uncharacterized protein</fullName>
    </submittedName>
</protein>
<proteinExistence type="predicted"/>
<dbReference type="Proteomes" id="UP000476411">
    <property type="component" value="Chromosome"/>
</dbReference>
<dbReference type="RefSeq" id="WP_162335400.1">
    <property type="nucleotide sequence ID" value="NZ_CP048113.1"/>
</dbReference>
<dbReference type="KEGG" id="chih:GWR21_30120"/>
<keyword evidence="2" id="KW-1185">Reference proteome</keyword>
<dbReference type="EMBL" id="CP048113">
    <property type="protein sequence ID" value="QHS63684.1"/>
    <property type="molecule type" value="Genomic_DNA"/>
</dbReference>
<sequence>MSDYKPPVETPVVQCVPPSPSQFDLLMKDYGLLLKDELQQKSASLEAEVIKTSTASQVVCVERKINEKFARAVKEYNFLSNCVTVYTGQDLEGLTSTVTLAQGKYTSVKTSFDAAVAAIKAAKQKAGLVHTLAGKLRDAVADSCNSEELKLIRENLSKGGPGKKNLEDSVQEFVSYAEKIVNQADDVAQAAVKVAGINAFVNVENLVALIGTAKADGTAFITDVDNNVKNAQKKYDDSRKPLGEALKELSKASTLKNVAWVVKDAVGDASKFVEDKNCNGGGCKKLDDISEQAEHAFDCNNCDPVNEQPDSEAH</sequence>
<organism evidence="1 2">
    <name type="scientific">Chitinophaga agri</name>
    <dbReference type="NCBI Taxonomy" id="2703787"/>
    <lineage>
        <taxon>Bacteria</taxon>
        <taxon>Pseudomonadati</taxon>
        <taxon>Bacteroidota</taxon>
        <taxon>Chitinophagia</taxon>
        <taxon>Chitinophagales</taxon>
        <taxon>Chitinophagaceae</taxon>
        <taxon>Chitinophaga</taxon>
    </lineage>
</organism>
<name>A0A6B9ZQ51_9BACT</name>
<reference evidence="1 2" key="1">
    <citation type="submission" date="2020-01" db="EMBL/GenBank/DDBJ databases">
        <title>Complete genome sequence of Chitinophaga sp. H33E-04 isolated from quinoa roots.</title>
        <authorList>
            <person name="Weon H.-Y."/>
            <person name="Lee S.A."/>
        </authorList>
    </citation>
    <scope>NUCLEOTIDE SEQUENCE [LARGE SCALE GENOMIC DNA]</scope>
    <source>
        <strain evidence="1 2">H33E-04</strain>
    </source>
</reference>
<dbReference type="AlphaFoldDB" id="A0A6B9ZQ51"/>
<accession>A0A6B9ZQ51</accession>
<evidence type="ECO:0000313" key="2">
    <source>
        <dbReference type="Proteomes" id="UP000476411"/>
    </source>
</evidence>
<evidence type="ECO:0000313" key="1">
    <source>
        <dbReference type="EMBL" id="QHS63684.1"/>
    </source>
</evidence>
<gene>
    <name evidence="1" type="ORF">GWR21_30120</name>
</gene>